<evidence type="ECO:0000313" key="2">
    <source>
        <dbReference type="Proteomes" id="UP000579945"/>
    </source>
</evidence>
<gene>
    <name evidence="1" type="ORF">FHR33_005874</name>
</gene>
<dbReference type="GeneID" id="95392181"/>
<evidence type="ECO:0000313" key="1">
    <source>
        <dbReference type="EMBL" id="MBB3730014.1"/>
    </source>
</evidence>
<comment type="caution">
    <text evidence="1">The sequence shown here is derived from an EMBL/GenBank/DDBJ whole genome shotgun (WGS) entry which is preliminary data.</text>
</comment>
<reference evidence="1 2" key="1">
    <citation type="submission" date="2020-08" db="EMBL/GenBank/DDBJ databases">
        <title>Sequencing the genomes of 1000 actinobacteria strains.</title>
        <authorList>
            <person name="Klenk H.-P."/>
        </authorList>
    </citation>
    <scope>NUCLEOTIDE SEQUENCE [LARGE SCALE GENOMIC DNA]</scope>
    <source>
        <strain evidence="1 2">DSM 44320</strain>
    </source>
</reference>
<name>A0A7W5YT63_9ACTN</name>
<dbReference type="AlphaFoldDB" id="A0A7W5YT63"/>
<keyword evidence="2" id="KW-1185">Reference proteome</keyword>
<proteinExistence type="predicted"/>
<sequence length="136" mass="14294">MALDALRPDERVEPAWDLPDHLERWSRSTGIAVEVWAFPCEPLPVHIAELVHATILDVLDGLEPDGSVRCVGIALTIGAGGLRLTLSGDGLGLPSERLADRLRVRRARFAEVGGGLSVNAILGCGVTVSAVLPASG</sequence>
<dbReference type="Proteomes" id="UP000579945">
    <property type="component" value="Unassembled WGS sequence"/>
</dbReference>
<dbReference type="RefSeq" id="WP_183654108.1">
    <property type="nucleotide sequence ID" value="NZ_BAAAXX010000019.1"/>
</dbReference>
<protein>
    <submittedName>
        <fullName evidence="1">Uncharacterized protein</fullName>
    </submittedName>
</protein>
<dbReference type="EMBL" id="JACIBV010000001">
    <property type="protein sequence ID" value="MBB3730014.1"/>
    <property type="molecule type" value="Genomic_DNA"/>
</dbReference>
<accession>A0A7W5YT63</accession>
<organism evidence="1 2">
    <name type="scientific">Nonomuraea dietziae</name>
    <dbReference type="NCBI Taxonomy" id="65515"/>
    <lineage>
        <taxon>Bacteria</taxon>
        <taxon>Bacillati</taxon>
        <taxon>Actinomycetota</taxon>
        <taxon>Actinomycetes</taxon>
        <taxon>Streptosporangiales</taxon>
        <taxon>Streptosporangiaceae</taxon>
        <taxon>Nonomuraea</taxon>
    </lineage>
</organism>